<sequence length="135" mass="14457">MSAGVCRWSLLRHCGRRVFNQEEGGPREPCDPVAPRHGCIVGEGQASISSSELPALCILGPRLHPLVLPAHWSTGAPKRGSRPSAPLDCRWGLLACALQFQLPEAGYCVWQALMVLSNAEAQTCAPQTPGLQMCA</sequence>
<protein>
    <submittedName>
        <fullName evidence="1">Uncharacterized protein</fullName>
    </submittedName>
</protein>
<organism evidence="1 2">
    <name type="scientific">Pleurodeles waltl</name>
    <name type="common">Iberian ribbed newt</name>
    <dbReference type="NCBI Taxonomy" id="8319"/>
    <lineage>
        <taxon>Eukaryota</taxon>
        <taxon>Metazoa</taxon>
        <taxon>Chordata</taxon>
        <taxon>Craniata</taxon>
        <taxon>Vertebrata</taxon>
        <taxon>Euteleostomi</taxon>
        <taxon>Amphibia</taxon>
        <taxon>Batrachia</taxon>
        <taxon>Caudata</taxon>
        <taxon>Salamandroidea</taxon>
        <taxon>Salamandridae</taxon>
        <taxon>Pleurodelinae</taxon>
        <taxon>Pleurodeles</taxon>
    </lineage>
</organism>
<dbReference type="AlphaFoldDB" id="A0AAV7V8T0"/>
<proteinExistence type="predicted"/>
<evidence type="ECO:0000313" key="2">
    <source>
        <dbReference type="Proteomes" id="UP001066276"/>
    </source>
</evidence>
<dbReference type="Proteomes" id="UP001066276">
    <property type="component" value="Chromosome 2_1"/>
</dbReference>
<keyword evidence="2" id="KW-1185">Reference proteome</keyword>
<gene>
    <name evidence="1" type="ORF">NDU88_001802</name>
</gene>
<evidence type="ECO:0000313" key="1">
    <source>
        <dbReference type="EMBL" id="KAJ1197958.1"/>
    </source>
</evidence>
<reference evidence="1" key="1">
    <citation type="journal article" date="2022" name="bioRxiv">
        <title>Sequencing and chromosome-scale assembly of the giantPleurodeles waltlgenome.</title>
        <authorList>
            <person name="Brown T."/>
            <person name="Elewa A."/>
            <person name="Iarovenko S."/>
            <person name="Subramanian E."/>
            <person name="Araus A.J."/>
            <person name="Petzold A."/>
            <person name="Susuki M."/>
            <person name="Suzuki K.-i.T."/>
            <person name="Hayashi T."/>
            <person name="Toyoda A."/>
            <person name="Oliveira C."/>
            <person name="Osipova E."/>
            <person name="Leigh N.D."/>
            <person name="Simon A."/>
            <person name="Yun M.H."/>
        </authorList>
    </citation>
    <scope>NUCLEOTIDE SEQUENCE</scope>
    <source>
        <strain evidence="1">20211129_DDA</strain>
        <tissue evidence="1">Liver</tissue>
    </source>
</reference>
<accession>A0AAV7V8T0</accession>
<name>A0AAV7V8T0_PLEWA</name>
<comment type="caution">
    <text evidence="1">The sequence shown here is derived from an EMBL/GenBank/DDBJ whole genome shotgun (WGS) entry which is preliminary data.</text>
</comment>
<dbReference type="EMBL" id="JANPWB010000003">
    <property type="protein sequence ID" value="KAJ1197958.1"/>
    <property type="molecule type" value="Genomic_DNA"/>
</dbReference>